<comment type="caution">
    <text evidence="1">The sequence shown here is derived from an EMBL/GenBank/DDBJ whole genome shotgun (WGS) entry which is preliminary data.</text>
</comment>
<evidence type="ECO:0000313" key="1">
    <source>
        <dbReference type="EMBL" id="KAL1277064.1"/>
    </source>
</evidence>
<dbReference type="Proteomes" id="UP001558613">
    <property type="component" value="Unassembled WGS sequence"/>
</dbReference>
<name>A0ABR3NJA9_9TELE</name>
<evidence type="ECO:0000313" key="2">
    <source>
        <dbReference type="Proteomes" id="UP001558613"/>
    </source>
</evidence>
<organism evidence="1 2">
    <name type="scientific">Cirrhinus molitorella</name>
    <name type="common">mud carp</name>
    <dbReference type="NCBI Taxonomy" id="172907"/>
    <lineage>
        <taxon>Eukaryota</taxon>
        <taxon>Metazoa</taxon>
        <taxon>Chordata</taxon>
        <taxon>Craniata</taxon>
        <taxon>Vertebrata</taxon>
        <taxon>Euteleostomi</taxon>
        <taxon>Actinopterygii</taxon>
        <taxon>Neopterygii</taxon>
        <taxon>Teleostei</taxon>
        <taxon>Ostariophysi</taxon>
        <taxon>Cypriniformes</taxon>
        <taxon>Cyprinidae</taxon>
        <taxon>Labeoninae</taxon>
        <taxon>Labeonini</taxon>
        <taxon>Cirrhinus</taxon>
    </lineage>
</organism>
<protein>
    <submittedName>
        <fullName evidence="1">Uncharacterized protein</fullName>
    </submittedName>
</protein>
<dbReference type="EMBL" id="JAYMGO010000003">
    <property type="protein sequence ID" value="KAL1277064.1"/>
    <property type="molecule type" value="Genomic_DNA"/>
</dbReference>
<keyword evidence="2" id="KW-1185">Reference proteome</keyword>
<proteinExistence type="predicted"/>
<accession>A0ABR3NJA9</accession>
<gene>
    <name evidence="1" type="ORF">QQF64_023737</name>
</gene>
<reference evidence="1 2" key="1">
    <citation type="submission" date="2023-09" db="EMBL/GenBank/DDBJ databases">
        <authorList>
            <person name="Wang M."/>
        </authorList>
    </citation>
    <scope>NUCLEOTIDE SEQUENCE [LARGE SCALE GENOMIC DNA]</scope>
    <source>
        <strain evidence="1">GT-2023</strain>
        <tissue evidence="1">Liver</tissue>
    </source>
</reference>
<sequence length="193" mass="21841">MEYKTYLHEEAPVPIATKRRWTQNTIGAKKRRSYKTWLIPDAVKENISNDDSGDNVSKCNLNSPDVHGNFSADDDNEVVSDADENFTDADDCFSADEEDDFFSTANENFPETHNVKQFNGEHGCNWCYQKGEVVEKAHIRWADVVPIYKIPIVRRPAQRCVTANRKKSPSTSARSSQICSRGPTFVATDLLPH</sequence>